<keyword evidence="6" id="KW-0100">Branched-chain amino acid biosynthesis</keyword>
<dbReference type="InterPro" id="IPR013785">
    <property type="entry name" value="Aldolase_TIM"/>
</dbReference>
<dbReference type="EC" id="2.3.3.21" evidence="8"/>
<dbReference type="Pfam" id="PF08502">
    <property type="entry name" value="LeuA_dimer"/>
    <property type="match status" value="1"/>
</dbReference>
<sequence length="531" mass="57541">MTKDRLYLFDTTLRDGAQTSGVDFSVNEKIVIAELLERLGVDYVEGGYPGANPADTEFFSQKRTINAAFTAFGMTKRAGRSASNDPGLQQILASQSDACCFVAKAWDYHVDVALGCTNEENLEAIDDTVKAAVMAGKEAMIDCEHFFDGYKANPDYALACARTAYQAGARWVVLCDTNGGTLPDEIHSIVTKVQEIVPGSHLGIHTHDDTGHAVANSLAAVDAGVRQVQGTLNGLGERCGNANLITLIPTLKLKSQFADRLEIGVSEDQLQDITGISHAFDEILNRSPNRHAPYVGETAFATKAGIHASAILKDPQTYEHVAPETVGNQRRVLVSDQAGKSNLLGELARVGITVDKADPRLDRLLSKVKDREALGYAYEAADASFELLALRELGEVPDFFQVDSFKVMVERRFNAIGDLITVSEAVVKVNVDGETRMSVAEGNGPVNALDMALRKDLGKYQAAIEGLELIDYKVRILNGGTDAVTRVLIESHDARTQRRWFTIGVSSNIVDASFQALVDSITFALLKAQES</sequence>
<evidence type="ECO:0000256" key="7">
    <source>
        <dbReference type="ARBA" id="ARBA00048263"/>
    </source>
</evidence>
<dbReference type="EMBL" id="CXWD01000004">
    <property type="protein sequence ID" value="CTQ66358.1"/>
    <property type="molecule type" value="Genomic_DNA"/>
</dbReference>
<evidence type="ECO:0000259" key="10">
    <source>
        <dbReference type="PROSITE" id="PS50991"/>
    </source>
</evidence>
<keyword evidence="5 9" id="KW-0808">Transferase</keyword>
<dbReference type="InterPro" id="IPR036230">
    <property type="entry name" value="LeuA_allosteric_dom_sf"/>
</dbReference>
<dbReference type="GO" id="GO:0009098">
    <property type="term" value="P:L-leucine biosynthetic process"/>
    <property type="evidence" value="ECO:0007669"/>
    <property type="project" value="InterPro"/>
</dbReference>
<evidence type="ECO:0000256" key="1">
    <source>
        <dbReference type="ARBA" id="ARBA00004743"/>
    </source>
</evidence>
<dbReference type="Gene3D" id="1.10.238.260">
    <property type="match status" value="1"/>
</dbReference>
<accession>A0A0M6ZUD5</accession>
<keyword evidence="12" id="KW-1185">Reference proteome</keyword>
<dbReference type="STRING" id="388408.LAX5112_00939"/>
<comment type="pathway">
    <text evidence="1">Amino-acid biosynthesis; L-isoleucine biosynthesis; 2-oxobutanoate from pyruvate: step 1/3.</text>
</comment>
<dbReference type="SUPFAM" id="SSF110921">
    <property type="entry name" value="2-isopropylmalate synthase LeuA, allosteric (dimerisation) domain"/>
    <property type="match status" value="1"/>
</dbReference>
<dbReference type="InterPro" id="IPR054691">
    <property type="entry name" value="LeuA/HCS_post-cat"/>
</dbReference>
<dbReference type="PROSITE" id="PS50991">
    <property type="entry name" value="PYR_CT"/>
    <property type="match status" value="1"/>
</dbReference>
<dbReference type="SMART" id="SM00917">
    <property type="entry name" value="LeuA_dimer"/>
    <property type="match status" value="1"/>
</dbReference>
<proteinExistence type="inferred from homology"/>
<evidence type="ECO:0000256" key="5">
    <source>
        <dbReference type="ARBA" id="ARBA00022679"/>
    </source>
</evidence>
<dbReference type="Pfam" id="PF00682">
    <property type="entry name" value="HMGL-like"/>
    <property type="match status" value="1"/>
</dbReference>
<dbReference type="PANTHER" id="PTHR43538:SF1">
    <property type="entry name" value="(R)-CITRAMALATE SYNTHASE"/>
    <property type="match status" value="1"/>
</dbReference>
<dbReference type="NCBIfam" id="TIGR00977">
    <property type="entry name" value="citramal_synth"/>
    <property type="match status" value="1"/>
</dbReference>
<feature type="domain" description="Pyruvate carboxyltransferase" evidence="10">
    <location>
        <begin position="6"/>
        <end position="271"/>
    </location>
</feature>
<dbReference type="InterPro" id="IPR013709">
    <property type="entry name" value="2-isopropylmalate_synth_dimer"/>
</dbReference>
<dbReference type="PROSITE" id="PS00815">
    <property type="entry name" value="AIPM_HOMOCIT_SYNTH_1"/>
    <property type="match status" value="1"/>
</dbReference>
<comment type="catalytic activity">
    <reaction evidence="7">
        <text>pyruvate + acetyl-CoA + H2O = (3R)-citramalate + CoA + H(+)</text>
        <dbReference type="Rhea" id="RHEA:19045"/>
        <dbReference type="ChEBI" id="CHEBI:15361"/>
        <dbReference type="ChEBI" id="CHEBI:15377"/>
        <dbReference type="ChEBI" id="CHEBI:15378"/>
        <dbReference type="ChEBI" id="CHEBI:30934"/>
        <dbReference type="ChEBI" id="CHEBI:57287"/>
        <dbReference type="ChEBI" id="CHEBI:57288"/>
        <dbReference type="EC" id="2.3.3.21"/>
    </reaction>
</comment>
<dbReference type="GO" id="GO:0009097">
    <property type="term" value="P:isoleucine biosynthetic process"/>
    <property type="evidence" value="ECO:0007669"/>
    <property type="project" value="UniProtKB-UniRule"/>
</dbReference>
<dbReference type="GO" id="GO:0043714">
    <property type="term" value="F:(R)-citramalate synthase activity"/>
    <property type="evidence" value="ECO:0007669"/>
    <property type="project" value="UniProtKB-UniRule"/>
</dbReference>
<dbReference type="InterPro" id="IPR005675">
    <property type="entry name" value="Citramal_synthase"/>
</dbReference>
<dbReference type="Proteomes" id="UP000053235">
    <property type="component" value="Unassembled WGS sequence"/>
</dbReference>
<dbReference type="Gene3D" id="3.30.160.270">
    <property type="match status" value="1"/>
</dbReference>
<dbReference type="OrthoDB" id="9803573at2"/>
<organism evidence="11 12">
    <name type="scientific">Roseibium alexandrii</name>
    <dbReference type="NCBI Taxonomy" id="388408"/>
    <lineage>
        <taxon>Bacteria</taxon>
        <taxon>Pseudomonadati</taxon>
        <taxon>Pseudomonadota</taxon>
        <taxon>Alphaproteobacteria</taxon>
        <taxon>Hyphomicrobiales</taxon>
        <taxon>Stappiaceae</taxon>
        <taxon>Roseibium</taxon>
    </lineage>
</organism>
<evidence type="ECO:0000313" key="11">
    <source>
        <dbReference type="EMBL" id="CTQ66358.1"/>
    </source>
</evidence>
<dbReference type="Gene3D" id="3.20.20.70">
    <property type="entry name" value="Aldolase class I"/>
    <property type="match status" value="1"/>
</dbReference>
<reference evidence="12" key="1">
    <citation type="submission" date="2015-07" db="EMBL/GenBank/DDBJ databases">
        <authorList>
            <person name="Rodrigo-Torres Lidia"/>
            <person name="Arahal R.David."/>
        </authorList>
    </citation>
    <scope>NUCLEOTIDE SEQUENCE [LARGE SCALE GENOMIC DNA]</scope>
    <source>
        <strain evidence="12">CECT 5112</strain>
    </source>
</reference>
<keyword evidence="3" id="KW-0028">Amino-acid biosynthesis</keyword>
<dbReference type="UniPathway" id="UPA00047">
    <property type="reaction ID" value="UER00066"/>
</dbReference>
<dbReference type="RefSeq" id="WP_055670863.1">
    <property type="nucleotide sequence ID" value="NZ_CXWD01000004.1"/>
</dbReference>
<evidence type="ECO:0000256" key="9">
    <source>
        <dbReference type="RuleBase" id="RU003523"/>
    </source>
</evidence>
<dbReference type="InterPro" id="IPR002034">
    <property type="entry name" value="AIPM/Hcit_synth_CS"/>
</dbReference>
<evidence type="ECO:0000313" key="12">
    <source>
        <dbReference type="Proteomes" id="UP000053235"/>
    </source>
</evidence>
<protein>
    <recommendedName>
        <fullName evidence="8">Citramalate synthase</fullName>
        <ecNumber evidence="8">2.3.3.21</ecNumber>
    </recommendedName>
</protein>
<dbReference type="PROSITE" id="PS00816">
    <property type="entry name" value="AIPM_HOMOCIT_SYNTH_2"/>
    <property type="match status" value="1"/>
</dbReference>
<evidence type="ECO:0000256" key="4">
    <source>
        <dbReference type="ARBA" id="ARBA00022624"/>
    </source>
</evidence>
<dbReference type="Pfam" id="PF22617">
    <property type="entry name" value="HCS_D2"/>
    <property type="match status" value="1"/>
</dbReference>
<gene>
    <name evidence="11" type="primary">leuA_1</name>
    <name evidence="11" type="ORF">LAX5112_00939</name>
</gene>
<dbReference type="InterPro" id="IPR000891">
    <property type="entry name" value="PYR_CT"/>
</dbReference>
<evidence type="ECO:0000256" key="6">
    <source>
        <dbReference type="ARBA" id="ARBA00023304"/>
    </source>
</evidence>
<dbReference type="CDD" id="cd07941">
    <property type="entry name" value="DRE_TIM_LeuA3"/>
    <property type="match status" value="1"/>
</dbReference>
<dbReference type="GO" id="GO:0003852">
    <property type="term" value="F:2-isopropylmalate synthase activity"/>
    <property type="evidence" value="ECO:0007669"/>
    <property type="project" value="InterPro"/>
</dbReference>
<name>A0A0M6ZUD5_9HYPH</name>
<dbReference type="AlphaFoldDB" id="A0A0M6ZUD5"/>
<evidence type="ECO:0000256" key="8">
    <source>
        <dbReference type="NCBIfam" id="TIGR00977"/>
    </source>
</evidence>
<evidence type="ECO:0000256" key="3">
    <source>
        <dbReference type="ARBA" id="ARBA00022605"/>
    </source>
</evidence>
<keyword evidence="11" id="KW-0012">Acyltransferase</keyword>
<comment type="similarity">
    <text evidence="2 9">Belongs to the alpha-IPM synthase/homocitrate synthase family.</text>
</comment>
<keyword evidence="4" id="KW-0412">Isoleucine biosynthesis</keyword>
<dbReference type="PANTHER" id="PTHR43538">
    <property type="entry name" value="ALPHA-IPM SYNTHASE/HOMOCITRATE SYNTHASE"/>
    <property type="match status" value="1"/>
</dbReference>
<evidence type="ECO:0000256" key="2">
    <source>
        <dbReference type="ARBA" id="ARBA00006154"/>
    </source>
</evidence>
<dbReference type="SUPFAM" id="SSF51569">
    <property type="entry name" value="Aldolase"/>
    <property type="match status" value="1"/>
</dbReference>